<dbReference type="Proteomes" id="UP000277204">
    <property type="component" value="Unassembled WGS sequence"/>
</dbReference>
<evidence type="ECO:0000256" key="1">
    <source>
        <dbReference type="ARBA" id="ARBA00007209"/>
    </source>
</evidence>
<dbReference type="PANTHER" id="PTHR19960">
    <property type="entry name" value="TEKTIN"/>
    <property type="match status" value="1"/>
</dbReference>
<dbReference type="InterPro" id="IPR048256">
    <property type="entry name" value="Tektin-like"/>
</dbReference>
<evidence type="ECO:0000256" key="3">
    <source>
        <dbReference type="RuleBase" id="RU367040"/>
    </source>
</evidence>
<keyword evidence="3" id="KW-0969">Cilium</keyword>
<comment type="similarity">
    <text evidence="1 3">Belongs to the tektin family.</text>
</comment>
<evidence type="ECO:0000256" key="2">
    <source>
        <dbReference type="ARBA" id="ARBA00022490"/>
    </source>
</evidence>
<dbReference type="GO" id="GO:0005930">
    <property type="term" value="C:axoneme"/>
    <property type="evidence" value="ECO:0007669"/>
    <property type="project" value="UniProtKB-SubCell"/>
</dbReference>
<sequence>MSTFAKPSIKYQPPDWFTNSFALSANSQRQREASEQIRQETRSLRLAAALKTKWDEFNNTTRLADRIDAIKDFKDILELAHSQLDAEISMVNLGKEAVEEQMRNIITPKECVTECLTLRDRRKRIDNIEDAPEIQLKKVRTTTPQQWEEFTRYNWRRAQAEIRSGQRLREAIYLTLCQVSNDLEAQAQATEFALRQRKHDFEQALDELKWQKKQVKADIFLLDHRNNV</sequence>
<dbReference type="GO" id="GO:0015630">
    <property type="term" value="C:microtubule cytoskeleton"/>
    <property type="evidence" value="ECO:0007669"/>
    <property type="project" value="UniProtKB-UniRule"/>
</dbReference>
<organism evidence="4 5">
    <name type="scientific">Schistosoma margrebowiei</name>
    <dbReference type="NCBI Taxonomy" id="48269"/>
    <lineage>
        <taxon>Eukaryota</taxon>
        <taxon>Metazoa</taxon>
        <taxon>Spiralia</taxon>
        <taxon>Lophotrochozoa</taxon>
        <taxon>Platyhelminthes</taxon>
        <taxon>Trematoda</taxon>
        <taxon>Digenea</taxon>
        <taxon>Strigeidida</taxon>
        <taxon>Schistosomatoidea</taxon>
        <taxon>Schistosomatidae</taxon>
        <taxon>Schistosoma</taxon>
    </lineage>
</organism>
<dbReference type="GO" id="GO:0005634">
    <property type="term" value="C:nucleus"/>
    <property type="evidence" value="ECO:0007669"/>
    <property type="project" value="TreeGrafter"/>
</dbReference>
<keyword evidence="5" id="KW-1185">Reference proteome</keyword>
<keyword evidence="3" id="KW-0966">Cell projection</keyword>
<dbReference type="Pfam" id="PF03148">
    <property type="entry name" value="Tektin"/>
    <property type="match status" value="2"/>
</dbReference>
<gene>
    <name evidence="4" type="ORF">SMRZ_LOCUS25360</name>
</gene>
<reference evidence="4 5" key="1">
    <citation type="submission" date="2018-11" db="EMBL/GenBank/DDBJ databases">
        <authorList>
            <consortium name="Pathogen Informatics"/>
        </authorList>
    </citation>
    <scope>NUCLEOTIDE SEQUENCE [LARGE SCALE GENOMIC DNA]</scope>
    <source>
        <strain evidence="4 5">Zambia</strain>
    </source>
</reference>
<dbReference type="PANTHER" id="PTHR19960:SF7">
    <property type="entry name" value="TEKTIN"/>
    <property type="match status" value="1"/>
</dbReference>
<dbReference type="STRING" id="48269.A0A183NAN5"/>
<comment type="subcellular location">
    <subcellularLocation>
        <location evidence="3">Cytoplasm</location>
        <location evidence="3">Cytoskeleton</location>
        <location evidence="3">Cilium axoneme</location>
    </subcellularLocation>
</comment>
<dbReference type="GO" id="GO:0060271">
    <property type="term" value="P:cilium assembly"/>
    <property type="evidence" value="ECO:0007669"/>
    <property type="project" value="UniProtKB-UniRule"/>
</dbReference>
<proteinExistence type="inferred from homology"/>
<dbReference type="AlphaFoldDB" id="A0A183NAN5"/>
<protein>
    <recommendedName>
        <fullName evidence="3">Tektin</fullName>
    </recommendedName>
</protein>
<evidence type="ECO:0000313" key="5">
    <source>
        <dbReference type="Proteomes" id="UP000277204"/>
    </source>
</evidence>
<accession>A0A183NAN5</accession>
<name>A0A183NAN5_9TREM</name>
<evidence type="ECO:0000313" key="4">
    <source>
        <dbReference type="EMBL" id="VDP54917.1"/>
    </source>
</evidence>
<dbReference type="EMBL" id="UZAI01021246">
    <property type="protein sequence ID" value="VDP54917.1"/>
    <property type="molecule type" value="Genomic_DNA"/>
</dbReference>
<dbReference type="InterPro" id="IPR000435">
    <property type="entry name" value="Tektins"/>
</dbReference>
<keyword evidence="3" id="KW-0282">Flagellum</keyword>
<keyword evidence="2" id="KW-0963">Cytoplasm</keyword>
<dbReference type="GO" id="GO:0060294">
    <property type="term" value="P:cilium movement involved in cell motility"/>
    <property type="evidence" value="ECO:0007669"/>
    <property type="project" value="UniProtKB-UniRule"/>
</dbReference>